<evidence type="ECO:0000313" key="3">
    <source>
        <dbReference type="Proteomes" id="UP001597280"/>
    </source>
</evidence>
<keyword evidence="1" id="KW-0472">Membrane</keyword>
<feature type="transmembrane region" description="Helical" evidence="1">
    <location>
        <begin position="21"/>
        <end position="47"/>
    </location>
</feature>
<accession>A0ABW4PT68</accession>
<keyword evidence="1" id="KW-0812">Transmembrane</keyword>
<feature type="transmembrane region" description="Helical" evidence="1">
    <location>
        <begin position="67"/>
        <end position="89"/>
    </location>
</feature>
<name>A0ABW4PT68_9MICO</name>
<organism evidence="2 3">
    <name type="scientific">Brachybacterium rhamnosum</name>
    <dbReference type="NCBI Taxonomy" id="173361"/>
    <lineage>
        <taxon>Bacteria</taxon>
        <taxon>Bacillati</taxon>
        <taxon>Actinomycetota</taxon>
        <taxon>Actinomycetes</taxon>
        <taxon>Micrococcales</taxon>
        <taxon>Dermabacteraceae</taxon>
        <taxon>Brachybacterium</taxon>
    </lineage>
</organism>
<dbReference type="Proteomes" id="UP001597280">
    <property type="component" value="Unassembled WGS sequence"/>
</dbReference>
<evidence type="ECO:0000313" key="2">
    <source>
        <dbReference type="EMBL" id="MFD1833938.1"/>
    </source>
</evidence>
<dbReference type="RefSeq" id="WP_137771434.1">
    <property type="nucleotide sequence ID" value="NZ_BAAAIS010000005.1"/>
</dbReference>
<dbReference type="EMBL" id="JBHUFL010000001">
    <property type="protein sequence ID" value="MFD1833938.1"/>
    <property type="molecule type" value="Genomic_DNA"/>
</dbReference>
<protein>
    <submittedName>
        <fullName evidence="2">Uncharacterized protein</fullName>
    </submittedName>
</protein>
<proteinExistence type="predicted"/>
<gene>
    <name evidence="2" type="ORF">ACFSDA_02515</name>
</gene>
<comment type="caution">
    <text evidence="2">The sequence shown here is derived from an EMBL/GenBank/DDBJ whole genome shotgun (WGS) entry which is preliminary data.</text>
</comment>
<reference evidence="3" key="1">
    <citation type="journal article" date="2019" name="Int. J. Syst. Evol. Microbiol.">
        <title>The Global Catalogue of Microorganisms (GCM) 10K type strain sequencing project: providing services to taxonomists for standard genome sequencing and annotation.</title>
        <authorList>
            <consortium name="The Broad Institute Genomics Platform"/>
            <consortium name="The Broad Institute Genome Sequencing Center for Infectious Disease"/>
            <person name="Wu L."/>
            <person name="Ma J."/>
        </authorList>
    </citation>
    <scope>NUCLEOTIDE SEQUENCE [LARGE SCALE GENOMIC DNA]</scope>
    <source>
        <strain evidence="3">JCM 11650</strain>
    </source>
</reference>
<evidence type="ECO:0000256" key="1">
    <source>
        <dbReference type="SAM" id="Phobius"/>
    </source>
</evidence>
<feature type="transmembrane region" description="Helical" evidence="1">
    <location>
        <begin position="207"/>
        <end position="227"/>
    </location>
</feature>
<keyword evidence="3" id="KW-1185">Reference proteome</keyword>
<keyword evidence="1" id="KW-1133">Transmembrane helix</keyword>
<sequence length="229" mass="25091">MAGGPRVDEESLPTRTFSPPAIVIGAALLAGVVFGVVLEFLVIVSLIGQRLWHDPALGHDLLFTLPLLLWVAVLAATVLGVVRVVSSWLEVDEHGFRLHGLVRRDSAAGWDEVAKVLAIREIDRGLTPVELLDVPETAYDGIYLLDAQGRRMLAVSSRMFGHRAQRITLERARAAGVEVEDIEVLAFTELRARAPQALTVLDRHPNLCLALLALFYVGHNVLTFVVWGL</sequence>